<keyword evidence="8 17" id="KW-0547">Nucleotide-binding</keyword>
<keyword evidence="7" id="KW-0732">Signal</keyword>
<evidence type="ECO:0000256" key="10">
    <source>
        <dbReference type="ARBA" id="ARBA00022840"/>
    </source>
</evidence>
<evidence type="ECO:0000256" key="11">
    <source>
        <dbReference type="ARBA" id="ARBA00022989"/>
    </source>
</evidence>
<evidence type="ECO:0000256" key="6">
    <source>
        <dbReference type="ARBA" id="ARBA00022692"/>
    </source>
</evidence>
<evidence type="ECO:0000256" key="14">
    <source>
        <dbReference type="ARBA" id="ARBA00023180"/>
    </source>
</evidence>
<proteinExistence type="predicted"/>
<dbReference type="InterPro" id="IPR000719">
    <property type="entry name" value="Prot_kinase_dom"/>
</dbReference>
<dbReference type="Pfam" id="PF07714">
    <property type="entry name" value="PK_Tyr_Ser-Thr"/>
    <property type="match status" value="1"/>
</dbReference>
<keyword evidence="9" id="KW-0418">Kinase</keyword>
<evidence type="ECO:0000256" key="5">
    <source>
        <dbReference type="ARBA" id="ARBA00022679"/>
    </source>
</evidence>
<evidence type="ECO:0000256" key="17">
    <source>
        <dbReference type="PROSITE-ProRule" id="PRU10141"/>
    </source>
</evidence>
<dbReference type="SUPFAM" id="SSF56112">
    <property type="entry name" value="Protein kinase-like (PK-like)"/>
    <property type="match status" value="1"/>
</dbReference>
<reference evidence="19" key="1">
    <citation type="journal article" date="2014" name="Nat. Commun.">
        <title>The emerging biofuel crop Camelina sativa retains a highly undifferentiated hexaploid genome structure.</title>
        <authorList>
            <person name="Kagale S."/>
            <person name="Koh C."/>
            <person name="Nixon J."/>
            <person name="Bollina V."/>
            <person name="Clarke W.E."/>
            <person name="Tuteja R."/>
            <person name="Spillane C."/>
            <person name="Robinson S.J."/>
            <person name="Links M.G."/>
            <person name="Clarke C."/>
            <person name="Higgins E.E."/>
            <person name="Huebert T."/>
            <person name="Sharpe A.G."/>
            <person name="Parkin I.A."/>
        </authorList>
    </citation>
    <scope>NUCLEOTIDE SEQUENCE [LARGE SCALE GENOMIC DNA]</scope>
    <source>
        <strain evidence="19">cv. DH55</strain>
    </source>
</reference>
<dbReference type="InterPro" id="IPR001245">
    <property type="entry name" value="Ser-Thr/Tyr_kinase_cat_dom"/>
</dbReference>
<comment type="catalytic activity">
    <reaction evidence="15">
        <text>L-threonyl-[protein] + ATP = O-phospho-L-threonyl-[protein] + ADP + H(+)</text>
        <dbReference type="Rhea" id="RHEA:46608"/>
        <dbReference type="Rhea" id="RHEA-COMP:11060"/>
        <dbReference type="Rhea" id="RHEA-COMP:11605"/>
        <dbReference type="ChEBI" id="CHEBI:15378"/>
        <dbReference type="ChEBI" id="CHEBI:30013"/>
        <dbReference type="ChEBI" id="CHEBI:30616"/>
        <dbReference type="ChEBI" id="CHEBI:61977"/>
        <dbReference type="ChEBI" id="CHEBI:456216"/>
        <dbReference type="EC" id="2.7.11.1"/>
    </reaction>
</comment>
<dbReference type="PANTHER" id="PTHR48006:SF64">
    <property type="entry name" value="LEUCINE-RICH REPEAT TRANSMEMBRANE PROTEIN KINASE"/>
    <property type="match status" value="1"/>
</dbReference>
<keyword evidence="4" id="KW-0597">Phosphoprotein</keyword>
<dbReference type="PROSITE" id="PS00107">
    <property type="entry name" value="PROTEIN_KINASE_ATP"/>
    <property type="match status" value="1"/>
</dbReference>
<feature type="binding site" evidence="17">
    <location>
        <position position="387"/>
    </location>
    <ligand>
        <name>ATP</name>
        <dbReference type="ChEBI" id="CHEBI:30616"/>
    </ligand>
</feature>
<evidence type="ECO:0000256" key="4">
    <source>
        <dbReference type="ARBA" id="ARBA00022553"/>
    </source>
</evidence>
<dbReference type="InterPro" id="IPR011009">
    <property type="entry name" value="Kinase-like_dom_sf"/>
</dbReference>
<evidence type="ECO:0000256" key="15">
    <source>
        <dbReference type="ARBA" id="ARBA00047899"/>
    </source>
</evidence>
<dbReference type="EC" id="2.7.11.1" evidence="2"/>
<dbReference type="Gene3D" id="2.60.120.430">
    <property type="entry name" value="Galactose-binding lectin"/>
    <property type="match status" value="1"/>
</dbReference>
<organism evidence="19 20">
    <name type="scientific">Camelina sativa</name>
    <name type="common">False flax</name>
    <name type="synonym">Myagrum sativum</name>
    <dbReference type="NCBI Taxonomy" id="90675"/>
    <lineage>
        <taxon>Eukaryota</taxon>
        <taxon>Viridiplantae</taxon>
        <taxon>Streptophyta</taxon>
        <taxon>Embryophyta</taxon>
        <taxon>Tracheophyta</taxon>
        <taxon>Spermatophyta</taxon>
        <taxon>Magnoliopsida</taxon>
        <taxon>eudicotyledons</taxon>
        <taxon>Gunneridae</taxon>
        <taxon>Pentapetalae</taxon>
        <taxon>rosids</taxon>
        <taxon>malvids</taxon>
        <taxon>Brassicales</taxon>
        <taxon>Brassicaceae</taxon>
        <taxon>Camelineae</taxon>
        <taxon>Camelina</taxon>
    </lineage>
</organism>
<evidence type="ECO:0000256" key="8">
    <source>
        <dbReference type="ARBA" id="ARBA00022741"/>
    </source>
</evidence>
<evidence type="ECO:0000256" key="7">
    <source>
        <dbReference type="ARBA" id="ARBA00022729"/>
    </source>
</evidence>
<evidence type="ECO:0000259" key="18">
    <source>
        <dbReference type="PROSITE" id="PS50011"/>
    </source>
</evidence>
<name>A0ABM0YDW3_CAMSA</name>
<dbReference type="InterPro" id="IPR017441">
    <property type="entry name" value="Protein_kinase_ATP_BS"/>
</dbReference>
<keyword evidence="11" id="KW-1133">Transmembrane helix</keyword>
<feature type="domain" description="Protein kinase" evidence="18">
    <location>
        <begin position="358"/>
        <end position="638"/>
    </location>
</feature>
<dbReference type="PROSITE" id="PS00108">
    <property type="entry name" value="PROTEIN_KINASE_ST"/>
    <property type="match status" value="1"/>
</dbReference>
<keyword evidence="19" id="KW-1185">Reference proteome</keyword>
<dbReference type="GeneID" id="104776999"/>
<accession>A0ABM0YDW3</accession>
<keyword evidence="6" id="KW-0812">Transmembrane</keyword>
<dbReference type="SUPFAM" id="SSF52058">
    <property type="entry name" value="L domain-like"/>
    <property type="match status" value="1"/>
</dbReference>
<evidence type="ECO:0000256" key="3">
    <source>
        <dbReference type="ARBA" id="ARBA00022527"/>
    </source>
</evidence>
<evidence type="ECO:0000256" key="13">
    <source>
        <dbReference type="ARBA" id="ARBA00023170"/>
    </source>
</evidence>
<dbReference type="CDD" id="cd14066">
    <property type="entry name" value="STKc_IRAK"/>
    <property type="match status" value="1"/>
</dbReference>
<sequence>MTLDLSFNRLTGEIPAYATAPRYTYLAGNMLSGKVETGAFLTASTNIDLSYNNFTWSPMCKERKNINTYESSHSRNRLTRLLPCSAIKQCHNYSRSLHINCGGPNVTIENSRGKFLYQGDNYGPIGSAMNYHSTNWGFSNTGDFMDDGITEDTYSVSSESAVSAKYPELYQTARRSPLSLAYFAFCFENGSYNVKLHFAEIQFSDEEPYIRLAKRVFNIYIQGKLIWEDFNIREEANGTHREVVREVNTTVTDNTLEIRLYWAGKGTMIIPQRGYYGSLISAISVCPSSESECGVPLQILPVKKDHKPTKYPLILGLAVSLAFLLLVLLCWIKCVSNANAAERGSFSLRQLKVATDNFNPLNKLGEGGFGSVYKGRLPDGTMIAVKKLSSKSHQGNKEFVTEIGMIACLQHPNLVKLYGCCVEKNQLLLVYEYLENNCLSDALFGRSSLKLEWRTRHKICVGIARGLAFLHEDSAVKIIHRDIKGTNVLLDKDLNSKISDFGLARLHEDDQSHITTRVAGTIGYMAPEYAMRGHLTEKADVYSFGVVAMEIVSGKNNAKYMPDDECCVGLLDWAFMLQKKGNFTEILDPRLEGMFNVMEAERMIKVSLICSNKSPTLRPSMSEVVKMLEGETDIEQIISDPGVYGDDLRFNPSSLPSDGIMSIPSSSESAYDLIQINDLYPLSPESIVFTS</sequence>
<dbReference type="SMART" id="SM00220">
    <property type="entry name" value="S_TKc"/>
    <property type="match status" value="1"/>
</dbReference>
<dbReference type="InterPro" id="IPR032675">
    <property type="entry name" value="LRR_dom_sf"/>
</dbReference>
<dbReference type="Gene3D" id="3.80.10.10">
    <property type="entry name" value="Ribonuclease Inhibitor"/>
    <property type="match status" value="1"/>
</dbReference>
<evidence type="ECO:0000256" key="9">
    <source>
        <dbReference type="ARBA" id="ARBA00022777"/>
    </source>
</evidence>
<dbReference type="PROSITE" id="PS50011">
    <property type="entry name" value="PROTEIN_KINASE_DOM"/>
    <property type="match status" value="1"/>
</dbReference>
<dbReference type="Gene3D" id="1.10.510.10">
    <property type="entry name" value="Transferase(Phosphotransferase) domain 1"/>
    <property type="match status" value="1"/>
</dbReference>
<dbReference type="Pfam" id="PF11721">
    <property type="entry name" value="Malectin"/>
    <property type="match status" value="1"/>
</dbReference>
<gene>
    <name evidence="20" type="primary">LOC104776999</name>
</gene>
<dbReference type="PANTHER" id="PTHR48006">
    <property type="entry name" value="LEUCINE-RICH REPEAT-CONTAINING PROTEIN DDB_G0281931-RELATED"/>
    <property type="match status" value="1"/>
</dbReference>
<evidence type="ECO:0000256" key="16">
    <source>
        <dbReference type="ARBA" id="ARBA00048679"/>
    </source>
</evidence>
<evidence type="ECO:0000256" key="2">
    <source>
        <dbReference type="ARBA" id="ARBA00012513"/>
    </source>
</evidence>
<evidence type="ECO:0000313" key="20">
    <source>
        <dbReference type="RefSeq" id="XP_010499486.1"/>
    </source>
</evidence>
<dbReference type="InterPro" id="IPR051824">
    <property type="entry name" value="LRR_Rcpt-Like_S/T_Kinase"/>
</dbReference>
<comment type="subcellular location">
    <subcellularLocation>
        <location evidence="1">Membrane</location>
        <topology evidence="1">Single-pass type I membrane protein</topology>
    </subcellularLocation>
</comment>
<comment type="catalytic activity">
    <reaction evidence="16">
        <text>L-seryl-[protein] + ATP = O-phospho-L-seryl-[protein] + ADP + H(+)</text>
        <dbReference type="Rhea" id="RHEA:17989"/>
        <dbReference type="Rhea" id="RHEA-COMP:9863"/>
        <dbReference type="Rhea" id="RHEA-COMP:11604"/>
        <dbReference type="ChEBI" id="CHEBI:15378"/>
        <dbReference type="ChEBI" id="CHEBI:29999"/>
        <dbReference type="ChEBI" id="CHEBI:30616"/>
        <dbReference type="ChEBI" id="CHEBI:83421"/>
        <dbReference type="ChEBI" id="CHEBI:456216"/>
        <dbReference type="EC" id="2.7.11.1"/>
    </reaction>
</comment>
<evidence type="ECO:0000256" key="12">
    <source>
        <dbReference type="ARBA" id="ARBA00023136"/>
    </source>
</evidence>
<dbReference type="InterPro" id="IPR008271">
    <property type="entry name" value="Ser/Thr_kinase_AS"/>
</dbReference>
<protein>
    <recommendedName>
        <fullName evidence="2">non-specific serine/threonine protein kinase</fullName>
        <ecNumber evidence="2">2.7.11.1</ecNumber>
    </recommendedName>
</protein>
<evidence type="ECO:0000256" key="1">
    <source>
        <dbReference type="ARBA" id="ARBA00004479"/>
    </source>
</evidence>
<keyword evidence="5" id="KW-0808">Transferase</keyword>
<reference evidence="20" key="2">
    <citation type="submission" date="2025-08" db="UniProtKB">
        <authorList>
            <consortium name="RefSeq"/>
        </authorList>
    </citation>
    <scope>IDENTIFICATION</scope>
    <source>
        <tissue evidence="20">Leaf</tissue>
    </source>
</reference>
<keyword evidence="3" id="KW-0723">Serine/threonine-protein kinase</keyword>
<dbReference type="Proteomes" id="UP000694864">
    <property type="component" value="Chromosome 3"/>
</dbReference>
<dbReference type="RefSeq" id="XP_010499486.1">
    <property type="nucleotide sequence ID" value="XM_010501184.2"/>
</dbReference>
<keyword evidence="10 17" id="KW-0067">ATP-binding</keyword>
<keyword evidence="14" id="KW-0325">Glycoprotein</keyword>
<dbReference type="InterPro" id="IPR021720">
    <property type="entry name" value="Malectin_dom"/>
</dbReference>
<keyword evidence="12" id="KW-0472">Membrane</keyword>
<dbReference type="Gene3D" id="3.30.200.20">
    <property type="entry name" value="Phosphorylase Kinase, domain 1"/>
    <property type="match status" value="1"/>
</dbReference>
<keyword evidence="13" id="KW-0675">Receptor</keyword>
<evidence type="ECO:0000313" key="19">
    <source>
        <dbReference type="Proteomes" id="UP000694864"/>
    </source>
</evidence>